<proteinExistence type="inferred from homology"/>
<accession>A0A7W8ULX6</accession>
<dbReference type="GO" id="GO:0005886">
    <property type="term" value="C:plasma membrane"/>
    <property type="evidence" value="ECO:0007669"/>
    <property type="project" value="UniProtKB-SubCell"/>
</dbReference>
<dbReference type="InterPro" id="IPR032808">
    <property type="entry name" value="DoxX"/>
</dbReference>
<keyword evidence="5 7" id="KW-1133">Transmembrane helix</keyword>
<dbReference type="AlphaFoldDB" id="A0A7W8ULX6"/>
<keyword evidence="4 7" id="KW-0812">Transmembrane</keyword>
<evidence type="ECO:0000313" key="8">
    <source>
        <dbReference type="EMBL" id="MBB5559869.1"/>
    </source>
</evidence>
<evidence type="ECO:0000313" key="9">
    <source>
        <dbReference type="Proteomes" id="UP000528824"/>
    </source>
</evidence>
<evidence type="ECO:0000256" key="2">
    <source>
        <dbReference type="ARBA" id="ARBA00006679"/>
    </source>
</evidence>
<dbReference type="InterPro" id="IPR051907">
    <property type="entry name" value="DoxX-like_oxidoreductase"/>
</dbReference>
<dbReference type="EMBL" id="JACHBC010000002">
    <property type="protein sequence ID" value="MBB5559869.1"/>
    <property type="molecule type" value="Genomic_DNA"/>
</dbReference>
<keyword evidence="6 7" id="KW-0472">Membrane</keyword>
<comment type="caution">
    <text evidence="8">The sequence shown here is derived from an EMBL/GenBank/DDBJ whole genome shotgun (WGS) entry which is preliminary data.</text>
</comment>
<reference evidence="8 9" key="1">
    <citation type="submission" date="2020-08" db="EMBL/GenBank/DDBJ databases">
        <title>Genomic Encyclopedia of Type Strains, Phase IV (KMG-V): Genome sequencing to study the core and pangenomes of soil and plant-associated prokaryotes.</title>
        <authorList>
            <person name="Whitman W."/>
        </authorList>
    </citation>
    <scope>NUCLEOTIDE SEQUENCE [LARGE SCALE GENOMIC DNA]</scope>
    <source>
        <strain evidence="8 9">SEMIA 4034</strain>
    </source>
</reference>
<comment type="subcellular location">
    <subcellularLocation>
        <location evidence="1">Cell membrane</location>
        <topology evidence="1">Multi-pass membrane protein</topology>
    </subcellularLocation>
</comment>
<dbReference type="RefSeq" id="WP_183914441.1">
    <property type="nucleotide sequence ID" value="NZ_JACHBB010000002.1"/>
</dbReference>
<sequence>MTMMNPVAAARKGGIAGLYVLALKRLNMLPLSLAQLASRLAVAHVFWQSSQSKLASWPTTVQLFTLEYRLPVIDPGVAAGLATTAELSGSILMFLGLFSRLATLMLLGVISTIQFLVYPQNWPDHLLWTAPLLLILTRGAGVVSLDYLALRFFLRER</sequence>
<evidence type="ECO:0000256" key="6">
    <source>
        <dbReference type="ARBA" id="ARBA00023136"/>
    </source>
</evidence>
<evidence type="ECO:0000256" key="4">
    <source>
        <dbReference type="ARBA" id="ARBA00022692"/>
    </source>
</evidence>
<feature type="transmembrane region" description="Helical" evidence="7">
    <location>
        <begin position="130"/>
        <end position="154"/>
    </location>
</feature>
<dbReference type="PANTHER" id="PTHR33452:SF1">
    <property type="entry name" value="INNER MEMBRANE PROTEIN YPHA-RELATED"/>
    <property type="match status" value="1"/>
</dbReference>
<dbReference type="Pfam" id="PF07681">
    <property type="entry name" value="DoxX"/>
    <property type="match status" value="1"/>
</dbReference>
<gene>
    <name evidence="8" type="ORF">GGI59_001512</name>
</gene>
<keyword evidence="3" id="KW-1003">Cell membrane</keyword>
<evidence type="ECO:0000256" key="3">
    <source>
        <dbReference type="ARBA" id="ARBA00022475"/>
    </source>
</evidence>
<dbReference type="PANTHER" id="PTHR33452">
    <property type="entry name" value="OXIDOREDUCTASE CATD-RELATED"/>
    <property type="match status" value="1"/>
</dbReference>
<dbReference type="Proteomes" id="UP000528824">
    <property type="component" value="Unassembled WGS sequence"/>
</dbReference>
<evidence type="ECO:0000256" key="7">
    <source>
        <dbReference type="SAM" id="Phobius"/>
    </source>
</evidence>
<evidence type="ECO:0000256" key="1">
    <source>
        <dbReference type="ARBA" id="ARBA00004651"/>
    </source>
</evidence>
<evidence type="ECO:0000256" key="5">
    <source>
        <dbReference type="ARBA" id="ARBA00022989"/>
    </source>
</evidence>
<protein>
    <submittedName>
        <fullName evidence="8">Putative oxidoreductase</fullName>
    </submittedName>
</protein>
<name>A0A7W8ULX6_9HYPH</name>
<organism evidence="8 9">
    <name type="scientific">Rhizobium lentis</name>
    <dbReference type="NCBI Taxonomy" id="1138194"/>
    <lineage>
        <taxon>Bacteria</taxon>
        <taxon>Pseudomonadati</taxon>
        <taxon>Pseudomonadota</taxon>
        <taxon>Alphaproteobacteria</taxon>
        <taxon>Hyphomicrobiales</taxon>
        <taxon>Rhizobiaceae</taxon>
        <taxon>Rhizobium/Agrobacterium group</taxon>
        <taxon>Rhizobium</taxon>
    </lineage>
</organism>
<comment type="similarity">
    <text evidence="2">Belongs to the DoxX family.</text>
</comment>
<feature type="transmembrane region" description="Helical" evidence="7">
    <location>
        <begin position="97"/>
        <end position="118"/>
    </location>
</feature>
<keyword evidence="9" id="KW-1185">Reference proteome</keyword>